<evidence type="ECO:0000256" key="1">
    <source>
        <dbReference type="ARBA" id="ARBA00022741"/>
    </source>
</evidence>
<dbReference type="GO" id="GO:0016020">
    <property type="term" value="C:membrane"/>
    <property type="evidence" value="ECO:0007669"/>
    <property type="project" value="TreeGrafter"/>
</dbReference>
<evidence type="ECO:0000313" key="4">
    <source>
        <dbReference type="EMBL" id="KAJ7312457.1"/>
    </source>
</evidence>
<dbReference type="GO" id="GO:0042626">
    <property type="term" value="F:ATPase-coupled transmembrane transporter activity"/>
    <property type="evidence" value="ECO:0007669"/>
    <property type="project" value="TreeGrafter"/>
</dbReference>
<feature type="domain" description="ABC transporter" evidence="3">
    <location>
        <begin position="75"/>
        <end position="123"/>
    </location>
</feature>
<dbReference type="InterPro" id="IPR003439">
    <property type="entry name" value="ABC_transporter-like_ATP-bd"/>
</dbReference>
<gene>
    <name evidence="4" type="ORF">DFH08DRAFT_447311</name>
</gene>
<dbReference type="Proteomes" id="UP001218218">
    <property type="component" value="Unassembled WGS sequence"/>
</dbReference>
<evidence type="ECO:0000259" key="3">
    <source>
        <dbReference type="Pfam" id="PF00005"/>
    </source>
</evidence>
<name>A0AAD6Z9G6_9AGAR</name>
<evidence type="ECO:0000313" key="5">
    <source>
        <dbReference type="Proteomes" id="UP001218218"/>
    </source>
</evidence>
<sequence length="135" mass="15002">MAITFTSLLIWVVRYINDFEVKANSLERIQGYINIELEKPATEEGKPPAYWPASGDLRVEGLSARYSEDGPMVLYNISFHIKSGERVGVVGRTGSGKSSLTLSLLRWITTQGSVKYDGRETSTLNKIWMLCAPAS</sequence>
<dbReference type="PANTHER" id="PTHR24223">
    <property type="entry name" value="ATP-BINDING CASSETTE SUB-FAMILY C"/>
    <property type="match status" value="1"/>
</dbReference>
<keyword evidence="1" id="KW-0547">Nucleotide-binding</keyword>
<dbReference type="SUPFAM" id="SSF52540">
    <property type="entry name" value="P-loop containing nucleoside triphosphate hydrolases"/>
    <property type="match status" value="1"/>
</dbReference>
<dbReference type="AlphaFoldDB" id="A0AAD6Z9G6"/>
<dbReference type="GO" id="GO:0016887">
    <property type="term" value="F:ATP hydrolysis activity"/>
    <property type="evidence" value="ECO:0007669"/>
    <property type="project" value="InterPro"/>
</dbReference>
<dbReference type="Gene3D" id="3.40.50.300">
    <property type="entry name" value="P-loop containing nucleotide triphosphate hydrolases"/>
    <property type="match status" value="1"/>
</dbReference>
<dbReference type="Pfam" id="PF00005">
    <property type="entry name" value="ABC_tran"/>
    <property type="match status" value="1"/>
</dbReference>
<comment type="caution">
    <text evidence="4">The sequence shown here is derived from an EMBL/GenBank/DDBJ whole genome shotgun (WGS) entry which is preliminary data.</text>
</comment>
<protein>
    <recommendedName>
        <fullName evidence="3">ABC transporter domain-containing protein</fullName>
    </recommendedName>
</protein>
<dbReference type="InterPro" id="IPR050173">
    <property type="entry name" value="ABC_transporter_C-like"/>
</dbReference>
<keyword evidence="2" id="KW-0067">ATP-binding</keyword>
<evidence type="ECO:0000256" key="2">
    <source>
        <dbReference type="ARBA" id="ARBA00022840"/>
    </source>
</evidence>
<organism evidence="4 5">
    <name type="scientific">Mycena albidolilacea</name>
    <dbReference type="NCBI Taxonomy" id="1033008"/>
    <lineage>
        <taxon>Eukaryota</taxon>
        <taxon>Fungi</taxon>
        <taxon>Dikarya</taxon>
        <taxon>Basidiomycota</taxon>
        <taxon>Agaricomycotina</taxon>
        <taxon>Agaricomycetes</taxon>
        <taxon>Agaricomycetidae</taxon>
        <taxon>Agaricales</taxon>
        <taxon>Marasmiineae</taxon>
        <taxon>Mycenaceae</taxon>
        <taxon>Mycena</taxon>
    </lineage>
</organism>
<accession>A0AAD6Z9G6</accession>
<keyword evidence="5" id="KW-1185">Reference proteome</keyword>
<dbReference type="InterPro" id="IPR027417">
    <property type="entry name" value="P-loop_NTPase"/>
</dbReference>
<proteinExistence type="predicted"/>
<dbReference type="EMBL" id="JARIHO010000072">
    <property type="protein sequence ID" value="KAJ7312457.1"/>
    <property type="molecule type" value="Genomic_DNA"/>
</dbReference>
<reference evidence="4" key="1">
    <citation type="submission" date="2023-03" db="EMBL/GenBank/DDBJ databases">
        <title>Massive genome expansion in bonnet fungi (Mycena s.s.) driven by repeated elements and novel gene families across ecological guilds.</title>
        <authorList>
            <consortium name="Lawrence Berkeley National Laboratory"/>
            <person name="Harder C.B."/>
            <person name="Miyauchi S."/>
            <person name="Viragh M."/>
            <person name="Kuo A."/>
            <person name="Thoen E."/>
            <person name="Andreopoulos B."/>
            <person name="Lu D."/>
            <person name="Skrede I."/>
            <person name="Drula E."/>
            <person name="Henrissat B."/>
            <person name="Morin E."/>
            <person name="Kohler A."/>
            <person name="Barry K."/>
            <person name="LaButti K."/>
            <person name="Morin E."/>
            <person name="Salamov A."/>
            <person name="Lipzen A."/>
            <person name="Mereny Z."/>
            <person name="Hegedus B."/>
            <person name="Baldrian P."/>
            <person name="Stursova M."/>
            <person name="Weitz H."/>
            <person name="Taylor A."/>
            <person name="Grigoriev I.V."/>
            <person name="Nagy L.G."/>
            <person name="Martin F."/>
            <person name="Kauserud H."/>
        </authorList>
    </citation>
    <scope>NUCLEOTIDE SEQUENCE</scope>
    <source>
        <strain evidence="4">CBHHK002</strain>
    </source>
</reference>
<dbReference type="PANTHER" id="PTHR24223:SF356">
    <property type="entry name" value="ATP-BINDING CASSETTE TRANSPORTER ABC4"/>
    <property type="match status" value="1"/>
</dbReference>
<dbReference type="GO" id="GO:0005524">
    <property type="term" value="F:ATP binding"/>
    <property type="evidence" value="ECO:0007669"/>
    <property type="project" value="UniProtKB-KW"/>
</dbReference>